<gene>
    <name evidence="9" type="ORF">theurythT_14620</name>
</gene>
<keyword evidence="4" id="KW-1003">Cell membrane</keyword>
<feature type="transmembrane region" description="Helical" evidence="8">
    <location>
        <begin position="211"/>
        <end position="229"/>
    </location>
</feature>
<dbReference type="PANTHER" id="PTHR34979:SF1">
    <property type="entry name" value="INNER MEMBRANE PROTEIN YGAZ"/>
    <property type="match status" value="1"/>
</dbReference>
<protein>
    <submittedName>
        <fullName evidence="9">Branched-chain amino acid permease</fullName>
    </submittedName>
</protein>
<comment type="similarity">
    <text evidence="2">Belongs to the AzlC family.</text>
</comment>
<evidence type="ECO:0000256" key="2">
    <source>
        <dbReference type="ARBA" id="ARBA00010735"/>
    </source>
</evidence>
<dbReference type="Pfam" id="PF03591">
    <property type="entry name" value="AzlC"/>
    <property type="match status" value="1"/>
</dbReference>
<feature type="transmembrane region" description="Helical" evidence="8">
    <location>
        <begin position="27"/>
        <end position="50"/>
    </location>
</feature>
<evidence type="ECO:0000256" key="5">
    <source>
        <dbReference type="ARBA" id="ARBA00022692"/>
    </source>
</evidence>
<feature type="transmembrane region" description="Helical" evidence="8">
    <location>
        <begin position="133"/>
        <end position="156"/>
    </location>
</feature>
<dbReference type="PANTHER" id="PTHR34979">
    <property type="entry name" value="INNER MEMBRANE PROTEIN YGAZ"/>
    <property type="match status" value="1"/>
</dbReference>
<evidence type="ECO:0000256" key="1">
    <source>
        <dbReference type="ARBA" id="ARBA00004651"/>
    </source>
</evidence>
<comment type="subcellular location">
    <subcellularLocation>
        <location evidence="1">Cell membrane</location>
        <topology evidence="1">Multi-pass membrane protein</topology>
    </subcellularLocation>
</comment>
<evidence type="ECO:0000256" key="3">
    <source>
        <dbReference type="ARBA" id="ARBA00022448"/>
    </source>
</evidence>
<reference evidence="9 10" key="1">
    <citation type="submission" date="2023-03" db="EMBL/GenBank/DDBJ databases">
        <title>Draft genome sequence of Thalassotalea eurytherma JCM 18482T.</title>
        <authorList>
            <person name="Sawabe T."/>
        </authorList>
    </citation>
    <scope>NUCLEOTIDE SEQUENCE [LARGE SCALE GENOMIC DNA]</scope>
    <source>
        <strain evidence="9 10">JCM 18482</strain>
    </source>
</reference>
<dbReference type="InterPro" id="IPR011606">
    <property type="entry name" value="Brnchd-chn_aa_trnsp_permease"/>
</dbReference>
<evidence type="ECO:0000256" key="7">
    <source>
        <dbReference type="ARBA" id="ARBA00023136"/>
    </source>
</evidence>
<dbReference type="Proteomes" id="UP001157133">
    <property type="component" value="Unassembled WGS sequence"/>
</dbReference>
<comment type="caution">
    <text evidence="9">The sequence shown here is derived from an EMBL/GenBank/DDBJ whole genome shotgun (WGS) entry which is preliminary data.</text>
</comment>
<keyword evidence="5 8" id="KW-0812">Transmembrane</keyword>
<accession>A0ABQ6H4B9</accession>
<organism evidence="9 10">
    <name type="scientific">Thalassotalea eurytherma</name>
    <dbReference type="NCBI Taxonomy" id="1144278"/>
    <lineage>
        <taxon>Bacteria</taxon>
        <taxon>Pseudomonadati</taxon>
        <taxon>Pseudomonadota</taxon>
        <taxon>Gammaproteobacteria</taxon>
        <taxon>Alteromonadales</taxon>
        <taxon>Colwelliaceae</taxon>
        <taxon>Thalassotalea</taxon>
    </lineage>
</organism>
<feature type="transmembrane region" description="Helical" evidence="8">
    <location>
        <begin position="162"/>
        <end position="180"/>
    </location>
</feature>
<dbReference type="EMBL" id="BSSU01000007">
    <property type="protein sequence ID" value="GLX82010.1"/>
    <property type="molecule type" value="Genomic_DNA"/>
</dbReference>
<sequence>MNPKLNTMFKGAQHSTPLIVASMPFGIIYGALAQSVGLSHWAIIAMSVFVFAGSSQFIAIGLIAAGANVGIIIVTTLFVNIRHMLYAATLLPHVKRFSQKVRIPMAFLLTDETFAVSSHYLQKHPNSPNFAWYYFGSALFMYSNWILCTFIGVYLSQTVPNMSDWGLDVAMAVAFLGIVVPSLHNKPTLMCALVAASLSIVTYHWPNKTGLLFSALCGIAVALVIEKYQNNIPAPEVAK</sequence>
<feature type="transmembrane region" description="Helical" evidence="8">
    <location>
        <begin position="57"/>
        <end position="81"/>
    </location>
</feature>
<evidence type="ECO:0000256" key="8">
    <source>
        <dbReference type="SAM" id="Phobius"/>
    </source>
</evidence>
<evidence type="ECO:0000313" key="10">
    <source>
        <dbReference type="Proteomes" id="UP001157133"/>
    </source>
</evidence>
<name>A0ABQ6H4B9_9GAMM</name>
<evidence type="ECO:0000313" key="9">
    <source>
        <dbReference type="EMBL" id="GLX82010.1"/>
    </source>
</evidence>
<keyword evidence="10" id="KW-1185">Reference proteome</keyword>
<proteinExistence type="inferred from homology"/>
<evidence type="ECO:0000256" key="6">
    <source>
        <dbReference type="ARBA" id="ARBA00022989"/>
    </source>
</evidence>
<evidence type="ECO:0000256" key="4">
    <source>
        <dbReference type="ARBA" id="ARBA00022475"/>
    </source>
</evidence>
<keyword evidence="6 8" id="KW-1133">Transmembrane helix</keyword>
<keyword evidence="3" id="KW-0813">Transport</keyword>
<keyword evidence="7 8" id="KW-0472">Membrane</keyword>